<evidence type="ECO:0000313" key="5">
    <source>
        <dbReference type="Proteomes" id="UP000596661"/>
    </source>
</evidence>
<proteinExistence type="predicted"/>
<reference evidence="4" key="1">
    <citation type="submission" date="2018-11" db="EMBL/GenBank/DDBJ databases">
        <authorList>
            <person name="Grassa J C."/>
        </authorList>
    </citation>
    <scope>NUCLEOTIDE SEQUENCE [LARGE SCALE GENOMIC DNA]</scope>
</reference>
<evidence type="ECO:0000313" key="4">
    <source>
        <dbReference type="EnsemblPlants" id="cds.evm.model.07.987"/>
    </source>
</evidence>
<feature type="region of interest" description="Disordered" evidence="1">
    <location>
        <begin position="192"/>
        <end position="229"/>
    </location>
</feature>
<dbReference type="InterPro" id="IPR025724">
    <property type="entry name" value="GAG-pre-integrase_dom"/>
</dbReference>
<feature type="domain" description="Retrovirus-related Pol polyprotein from transposon TNT 1-94-like beta-barrel" evidence="3">
    <location>
        <begin position="3"/>
        <end position="81"/>
    </location>
</feature>
<evidence type="ECO:0000256" key="1">
    <source>
        <dbReference type="SAM" id="MobiDB-lite"/>
    </source>
</evidence>
<reference evidence="4" key="2">
    <citation type="submission" date="2021-03" db="UniProtKB">
        <authorList>
            <consortium name="EnsemblPlants"/>
        </authorList>
    </citation>
    <scope>IDENTIFICATION</scope>
</reference>
<dbReference type="OMA" id="TSYEENT"/>
<dbReference type="EnsemblPlants" id="evm.model.07.987">
    <property type="protein sequence ID" value="cds.evm.model.07.987"/>
    <property type="gene ID" value="evm.TU.07.987"/>
</dbReference>
<dbReference type="InterPro" id="IPR054722">
    <property type="entry name" value="PolX-like_BBD"/>
</dbReference>
<organism evidence="4 5">
    <name type="scientific">Cannabis sativa</name>
    <name type="common">Hemp</name>
    <name type="synonym">Marijuana</name>
    <dbReference type="NCBI Taxonomy" id="3483"/>
    <lineage>
        <taxon>Eukaryota</taxon>
        <taxon>Viridiplantae</taxon>
        <taxon>Streptophyta</taxon>
        <taxon>Embryophyta</taxon>
        <taxon>Tracheophyta</taxon>
        <taxon>Spermatophyta</taxon>
        <taxon>Magnoliopsida</taxon>
        <taxon>eudicotyledons</taxon>
        <taxon>Gunneridae</taxon>
        <taxon>Pentapetalae</taxon>
        <taxon>rosids</taxon>
        <taxon>fabids</taxon>
        <taxon>Rosales</taxon>
        <taxon>Cannabaceae</taxon>
        <taxon>Cannabis</taxon>
    </lineage>
</organism>
<accession>A0A803Q788</accession>
<dbReference type="EMBL" id="UZAU01000652">
    <property type="status" value="NOT_ANNOTATED_CDS"/>
    <property type="molecule type" value="Genomic_DNA"/>
</dbReference>
<name>A0A803Q788_CANSA</name>
<keyword evidence="5" id="KW-1185">Reference proteome</keyword>
<evidence type="ECO:0000259" key="3">
    <source>
        <dbReference type="Pfam" id="PF22936"/>
    </source>
</evidence>
<evidence type="ECO:0000259" key="2">
    <source>
        <dbReference type="Pfam" id="PF13976"/>
    </source>
</evidence>
<dbReference type="Gramene" id="evm.model.07.987">
    <property type="protein sequence ID" value="cds.evm.model.07.987"/>
    <property type="gene ID" value="evm.TU.07.987"/>
</dbReference>
<dbReference type="Pfam" id="PF13976">
    <property type="entry name" value="gag_pre-integrs"/>
    <property type="match status" value="1"/>
</dbReference>
<dbReference type="AlphaFoldDB" id="A0A803Q788"/>
<evidence type="ECO:0008006" key="6">
    <source>
        <dbReference type="Google" id="ProtNLM"/>
    </source>
</evidence>
<feature type="compositionally biased region" description="Polar residues" evidence="1">
    <location>
        <begin position="192"/>
        <end position="204"/>
    </location>
</feature>
<dbReference type="Pfam" id="PF22936">
    <property type="entry name" value="Pol_BBD"/>
    <property type="match status" value="1"/>
</dbReference>
<sequence>MDLDSSYSFHMTPNKDLFTSYEENTVGAVLLGNNNVCKILRIGTVDMKMHDGVTQIVQNVRYVPDLERNLLLIGMFCNHGYTVRIDNNTLNISKGSLVVVRGRLKNGMYYMIVTVVIGTTSLAINNAEYGSMNLWHLRLGHVSERVLSELDRKGLFQGGLNGKINFNLELSNEEMTMKKEVKIDALETSSSMDQIEVDSTSSKPTDFDEASTEDRTTDNSQASIKNYQLARDRERRATKASDKYGYAEFIAYVLVVVEDIDSVKPSNYIEAIIGKDSAAWLEGNYLKKVLDKLGMKDAKPITTPLALHFKLSHNQSLKIDVERKLMENIPYANGVGSLMYAIVCTRPDMTHRMSVVTRFISDPSEEH</sequence>
<protein>
    <recommendedName>
        <fullName evidence="6">GAG-pre-integrase domain-containing protein</fullName>
    </recommendedName>
</protein>
<dbReference type="Proteomes" id="UP000596661">
    <property type="component" value="Chromosome 7"/>
</dbReference>
<feature type="domain" description="GAG-pre-integrase" evidence="2">
    <location>
        <begin position="128"/>
        <end position="158"/>
    </location>
</feature>